<dbReference type="InterPro" id="IPR050413">
    <property type="entry name" value="TCR_beta_variable"/>
</dbReference>
<dbReference type="Gene3D" id="2.60.40.10">
    <property type="entry name" value="Immunoglobulins"/>
    <property type="match status" value="1"/>
</dbReference>
<dbReference type="OMA" id="QNMNHEY"/>
<evidence type="ECO:0000256" key="3">
    <source>
        <dbReference type="SAM" id="SignalP"/>
    </source>
</evidence>
<keyword evidence="2" id="KW-0391">Immunity</keyword>
<dbReference type="SUPFAM" id="SSF48726">
    <property type="entry name" value="Immunoglobulin"/>
    <property type="match status" value="1"/>
</dbReference>
<reference evidence="5 6" key="1">
    <citation type="journal article" date="2007" name="Nature">
        <title>Genome of the marsupial Monodelphis domestica reveals innovation in non-coding sequences.</title>
        <authorList>
            <person name="Mikkelsen T.S."/>
            <person name="Wakefield M.J."/>
            <person name="Aken B."/>
            <person name="Amemiya C.T."/>
            <person name="Chang J.L."/>
            <person name="Duke S."/>
            <person name="Garber M."/>
            <person name="Gentles A.J."/>
            <person name="Goodstadt L."/>
            <person name="Heger A."/>
            <person name="Jurka J."/>
            <person name="Kamal M."/>
            <person name="Mauceli E."/>
            <person name="Searle S.M."/>
            <person name="Sharpe T."/>
            <person name="Baker M.L."/>
            <person name="Batzer M.A."/>
            <person name="Benos P.V."/>
            <person name="Belov K."/>
            <person name="Clamp M."/>
            <person name="Cook A."/>
            <person name="Cuff J."/>
            <person name="Das R."/>
            <person name="Davidow L."/>
            <person name="Deakin J.E."/>
            <person name="Fazzari M.J."/>
            <person name="Glass J.L."/>
            <person name="Grabherr M."/>
            <person name="Greally J.M."/>
            <person name="Gu W."/>
            <person name="Hore T.A."/>
            <person name="Huttley G.A."/>
            <person name="Kleber M."/>
            <person name="Jirtle R.L."/>
            <person name="Koina E."/>
            <person name="Lee J.T."/>
            <person name="Mahony S."/>
            <person name="Marra M.A."/>
            <person name="Miller R.D."/>
            <person name="Nicholls R.D."/>
            <person name="Oda M."/>
            <person name="Papenfuss A.T."/>
            <person name="Parra Z.E."/>
            <person name="Pollock D.D."/>
            <person name="Ray D.A."/>
            <person name="Schein J.E."/>
            <person name="Speed T.P."/>
            <person name="Thompson K."/>
            <person name="VandeBerg J.L."/>
            <person name="Wade C.M."/>
            <person name="Walker J.A."/>
            <person name="Waters P.D."/>
            <person name="Webber C."/>
            <person name="Weidman J.R."/>
            <person name="Xie X."/>
            <person name="Zody M.C."/>
            <person name="Baldwin J."/>
            <person name="Abdouelleil A."/>
            <person name="Abdulkadir J."/>
            <person name="Abebe A."/>
            <person name="Abera B."/>
            <person name="Abreu J."/>
            <person name="Acer S.C."/>
            <person name="Aftuck L."/>
            <person name="Alexander A."/>
            <person name="An P."/>
            <person name="Anderson E."/>
            <person name="Anderson S."/>
            <person name="Arachi H."/>
            <person name="Azer M."/>
            <person name="Bachantsang P."/>
            <person name="Barry A."/>
            <person name="Bayul T."/>
            <person name="Berlin A."/>
            <person name="Bessette D."/>
            <person name="Bloom T."/>
            <person name="Bloom T."/>
            <person name="Boguslavskiy L."/>
            <person name="Bonnet C."/>
            <person name="Boukhgalter B."/>
            <person name="Bourzgui I."/>
            <person name="Brown A."/>
            <person name="Cahill P."/>
            <person name="Channer S."/>
            <person name="Cheshatsang Y."/>
            <person name="Chuda L."/>
            <person name="Citroen M."/>
            <person name="Collymore A."/>
            <person name="Cooke P."/>
            <person name="Costello M."/>
            <person name="D'Aco K."/>
            <person name="Daza R."/>
            <person name="De Haan G."/>
            <person name="DeGray S."/>
            <person name="DeMaso C."/>
            <person name="Dhargay N."/>
            <person name="Dooley K."/>
            <person name="Dooley E."/>
            <person name="Doricent M."/>
            <person name="Dorje P."/>
            <person name="Dorjee K."/>
            <person name="Dupes A."/>
            <person name="Elong R."/>
            <person name="Falk J."/>
            <person name="Farina A."/>
            <person name="Faro S."/>
            <person name="Ferguson D."/>
            <person name="Fisher S."/>
            <person name="Foley C.D."/>
            <person name="Franke A."/>
            <person name="Friedrich D."/>
            <person name="Gadbois L."/>
            <person name="Gearin G."/>
            <person name="Gearin C.R."/>
            <person name="Giannoukos G."/>
            <person name="Goode T."/>
            <person name="Graham J."/>
            <person name="Grandbois E."/>
            <person name="Grewal S."/>
            <person name="Gyaltsen K."/>
            <person name="Hafez N."/>
            <person name="Hagos B."/>
            <person name="Hall J."/>
            <person name="Henson C."/>
            <person name="Hollinger A."/>
            <person name="Honan T."/>
            <person name="Huard M.D."/>
            <person name="Hughes L."/>
            <person name="Hurhula B."/>
            <person name="Husby M.E."/>
            <person name="Kamat A."/>
            <person name="Kanga B."/>
            <person name="Kashin S."/>
            <person name="Khazanovich D."/>
            <person name="Kisner P."/>
            <person name="Lance K."/>
            <person name="Lara M."/>
            <person name="Lee W."/>
            <person name="Lennon N."/>
            <person name="Letendre F."/>
            <person name="LeVine R."/>
            <person name="Lipovsky A."/>
            <person name="Liu X."/>
            <person name="Liu J."/>
            <person name="Liu S."/>
            <person name="Lokyitsang T."/>
            <person name="Lokyitsang Y."/>
            <person name="Lubonja R."/>
            <person name="Lui A."/>
            <person name="MacDonald P."/>
            <person name="Magnisalis V."/>
            <person name="Maru K."/>
            <person name="Matthews C."/>
            <person name="McCusker W."/>
            <person name="McDonough S."/>
            <person name="Mehta T."/>
            <person name="Meldrim J."/>
            <person name="Meneus L."/>
            <person name="Mihai O."/>
            <person name="Mihalev A."/>
            <person name="Mihova T."/>
            <person name="Mittelman R."/>
            <person name="Mlenga V."/>
            <person name="Montmayeur A."/>
            <person name="Mulrain L."/>
            <person name="Navidi A."/>
            <person name="Naylor J."/>
            <person name="Negash T."/>
            <person name="Nguyen T."/>
            <person name="Nguyen N."/>
            <person name="Nicol R."/>
            <person name="Norbu C."/>
            <person name="Norbu N."/>
            <person name="Novod N."/>
            <person name="O'Neill B."/>
            <person name="Osman S."/>
            <person name="Markiewicz E."/>
            <person name="Oyono O.L."/>
            <person name="Patti C."/>
            <person name="Phunkhang P."/>
            <person name="Pierre F."/>
            <person name="Priest M."/>
            <person name="Raghuraman S."/>
            <person name="Rege F."/>
            <person name="Reyes R."/>
            <person name="Rise C."/>
            <person name="Rogov P."/>
            <person name="Ross K."/>
            <person name="Ryan E."/>
            <person name="Settipalli S."/>
            <person name="Shea T."/>
            <person name="Sherpa N."/>
            <person name="Shi L."/>
            <person name="Shih D."/>
            <person name="Sparrow T."/>
            <person name="Spaulding J."/>
            <person name="Stalker J."/>
            <person name="Stange-Thomann N."/>
            <person name="Stavropoulos S."/>
            <person name="Stone C."/>
            <person name="Strader C."/>
            <person name="Tesfaye S."/>
            <person name="Thomson T."/>
            <person name="Thoulutsang Y."/>
            <person name="Thoulutsang D."/>
            <person name="Topham K."/>
            <person name="Topping I."/>
            <person name="Tsamla T."/>
            <person name="Vassiliev H."/>
            <person name="Vo A."/>
            <person name="Wangchuk T."/>
            <person name="Wangdi T."/>
            <person name="Weiand M."/>
            <person name="Wilkinson J."/>
            <person name="Wilson A."/>
            <person name="Yadav S."/>
            <person name="Young G."/>
            <person name="Yu Q."/>
            <person name="Zembek L."/>
            <person name="Zhong D."/>
            <person name="Zimmer A."/>
            <person name="Zwirko Z."/>
            <person name="Jaffe D.B."/>
            <person name="Alvarez P."/>
            <person name="Brockman W."/>
            <person name="Butler J."/>
            <person name="Chin C."/>
            <person name="Gnerre S."/>
            <person name="MacCallum I."/>
            <person name="Graves J.A."/>
            <person name="Ponting C.P."/>
            <person name="Breen M."/>
            <person name="Samollow P.B."/>
            <person name="Lander E.S."/>
            <person name="Lindblad-Toh K."/>
        </authorList>
    </citation>
    <scope>NUCLEOTIDE SEQUENCE [LARGE SCALE GENOMIC DNA]</scope>
</reference>
<dbReference type="InterPro" id="IPR036179">
    <property type="entry name" value="Ig-like_dom_sf"/>
</dbReference>
<dbReference type="STRING" id="13616.ENSMODP00000051965"/>
<name>A0A5F8GWM3_MONDO</name>
<feature type="domain" description="Ig-like" evidence="4">
    <location>
        <begin position="18"/>
        <end position="119"/>
    </location>
</feature>
<dbReference type="InterPro" id="IPR007110">
    <property type="entry name" value="Ig-like_dom"/>
</dbReference>
<dbReference type="AlphaFoldDB" id="A0A5F8GWM3"/>
<reference evidence="5" key="3">
    <citation type="submission" date="2025-09" db="UniProtKB">
        <authorList>
            <consortium name="Ensembl"/>
        </authorList>
    </citation>
    <scope>IDENTIFICATION</scope>
</reference>
<proteinExistence type="predicted"/>
<feature type="signal peptide" evidence="3">
    <location>
        <begin position="1"/>
        <end position="21"/>
    </location>
</feature>
<dbReference type="GeneTree" id="ENSGT00940000162480"/>
<evidence type="ECO:0000256" key="1">
    <source>
        <dbReference type="ARBA" id="ARBA00022729"/>
    </source>
</evidence>
<dbReference type="PROSITE" id="PS50835">
    <property type="entry name" value="IG_LIKE"/>
    <property type="match status" value="1"/>
</dbReference>
<dbReference type="Bgee" id="ENSMODG00000042884">
    <property type="expression patterns" value="Expressed in blood and 1 other cell type or tissue"/>
</dbReference>
<dbReference type="Pfam" id="PF07686">
    <property type="entry name" value="V-set"/>
    <property type="match status" value="1"/>
</dbReference>
<feature type="chain" id="PRO_5023806468" description="Ig-like domain-containing protein" evidence="3">
    <location>
        <begin position="22"/>
        <end position="158"/>
    </location>
</feature>
<dbReference type="InParanoid" id="A0A5F8GWM3"/>
<evidence type="ECO:0000313" key="6">
    <source>
        <dbReference type="Proteomes" id="UP000002280"/>
    </source>
</evidence>
<dbReference type="GO" id="GO:0007166">
    <property type="term" value="P:cell surface receptor signaling pathway"/>
    <property type="evidence" value="ECO:0000318"/>
    <property type="project" value="GO_Central"/>
</dbReference>
<dbReference type="InterPro" id="IPR013106">
    <property type="entry name" value="Ig_V-set"/>
</dbReference>
<protein>
    <recommendedName>
        <fullName evidence="4">Ig-like domain-containing protein</fullName>
    </recommendedName>
</protein>
<accession>A0A5F8GWM3</accession>
<evidence type="ECO:0000313" key="5">
    <source>
        <dbReference type="Ensembl" id="ENSMODP00000051965.1"/>
    </source>
</evidence>
<dbReference type="Ensembl" id="ENSMODT00000055616.1">
    <property type="protein sequence ID" value="ENSMODP00000051965.1"/>
    <property type="gene ID" value="ENSMODG00000042884.1"/>
</dbReference>
<reference evidence="5" key="2">
    <citation type="submission" date="2025-08" db="UniProtKB">
        <authorList>
            <consortium name="Ensembl"/>
        </authorList>
    </citation>
    <scope>IDENTIFICATION</scope>
</reference>
<dbReference type="Proteomes" id="UP000002280">
    <property type="component" value="Chromosome 8"/>
</dbReference>
<dbReference type="GO" id="GO:0002376">
    <property type="term" value="P:immune system process"/>
    <property type="evidence" value="ECO:0007669"/>
    <property type="project" value="UniProtKB-KW"/>
</dbReference>
<dbReference type="GO" id="GO:0005886">
    <property type="term" value="C:plasma membrane"/>
    <property type="evidence" value="ECO:0000318"/>
    <property type="project" value="GO_Central"/>
</dbReference>
<dbReference type="PANTHER" id="PTHR23268:SF110">
    <property type="entry name" value="T CELL RECEPTOR BETA VARIABLE 27"/>
    <property type="match status" value="1"/>
</dbReference>
<sequence length="158" mass="18132">MGTSLLCCVVVFLLTAVPTDARITQNLRYLVTATGREVTLRCEQDMGHDSMYWYRQDPGLGLQVISFSLNVGFSETETPYGYSASRKEKPFFLLTLKSTSTNQTSGYFCASSTTTEEQSHFFLAQKTAIRRDGMTQSHLTPLENKERRYFLRYMHRRP</sequence>
<organism evidence="5 6">
    <name type="scientific">Monodelphis domestica</name>
    <name type="common">Gray short-tailed opossum</name>
    <dbReference type="NCBI Taxonomy" id="13616"/>
    <lineage>
        <taxon>Eukaryota</taxon>
        <taxon>Metazoa</taxon>
        <taxon>Chordata</taxon>
        <taxon>Craniata</taxon>
        <taxon>Vertebrata</taxon>
        <taxon>Euteleostomi</taxon>
        <taxon>Mammalia</taxon>
        <taxon>Metatheria</taxon>
        <taxon>Didelphimorphia</taxon>
        <taxon>Didelphidae</taxon>
        <taxon>Monodelphis</taxon>
    </lineage>
</organism>
<evidence type="ECO:0000256" key="2">
    <source>
        <dbReference type="ARBA" id="ARBA00022859"/>
    </source>
</evidence>
<dbReference type="PANTHER" id="PTHR23268">
    <property type="entry name" value="T-CELL RECEPTOR BETA CHAIN"/>
    <property type="match status" value="1"/>
</dbReference>
<keyword evidence="1 3" id="KW-0732">Signal</keyword>
<dbReference type="InterPro" id="IPR013783">
    <property type="entry name" value="Ig-like_fold"/>
</dbReference>
<evidence type="ECO:0000259" key="4">
    <source>
        <dbReference type="PROSITE" id="PS50835"/>
    </source>
</evidence>
<keyword evidence="6" id="KW-1185">Reference proteome</keyword>